<dbReference type="EMBL" id="FO117623">
    <property type="protein sequence ID" value="CCG04189.1"/>
    <property type="molecule type" value="Genomic_DNA"/>
</dbReference>
<dbReference type="InterPro" id="IPR053173">
    <property type="entry name" value="SAM-binding_MTase"/>
</dbReference>
<dbReference type="GO" id="GO:0008168">
    <property type="term" value="F:methyltransferase activity"/>
    <property type="evidence" value="ECO:0007669"/>
    <property type="project" value="UniProtKB-KW"/>
</dbReference>
<accession>H6RRA9</accession>
<dbReference type="KEGG" id="bsd:BLASA_3321"/>
<keyword evidence="4" id="KW-1185">Reference proteome</keyword>
<evidence type="ECO:0000259" key="2">
    <source>
        <dbReference type="Pfam" id="PF21320"/>
    </source>
</evidence>
<feature type="domain" description="S-adenosylmethionine-dependent methyltransferase Rv2258c-like winged HTH" evidence="2">
    <location>
        <begin position="27"/>
        <end position="95"/>
    </location>
</feature>
<evidence type="ECO:0000313" key="3">
    <source>
        <dbReference type="EMBL" id="CCG04189.1"/>
    </source>
</evidence>
<dbReference type="GO" id="GO:0032259">
    <property type="term" value="P:methylation"/>
    <property type="evidence" value="ECO:0007669"/>
    <property type="project" value="UniProtKB-KW"/>
</dbReference>
<dbReference type="Pfam" id="PF13847">
    <property type="entry name" value="Methyltransf_31"/>
    <property type="match status" value="1"/>
</dbReference>
<dbReference type="InterPro" id="IPR036390">
    <property type="entry name" value="WH_DNA-bd_sf"/>
</dbReference>
<dbReference type="PANTHER" id="PTHR45128:SF2">
    <property type="entry name" value="METHYLTRANSFERASE DOMAIN-CONTAINING PROTEIN"/>
    <property type="match status" value="1"/>
</dbReference>
<dbReference type="Pfam" id="PF21320">
    <property type="entry name" value="WHD_Rv2258c"/>
    <property type="match status" value="1"/>
</dbReference>
<keyword evidence="3" id="KW-0808">Transferase</keyword>
<dbReference type="RefSeq" id="WP_014377068.1">
    <property type="nucleotide sequence ID" value="NC_016943.1"/>
</dbReference>
<dbReference type="AlphaFoldDB" id="H6RRA9"/>
<gene>
    <name evidence="3" type="ordered locus">BLASA_3321</name>
</gene>
<feature type="domain" description="Methyltransferase" evidence="1">
    <location>
        <begin position="172"/>
        <end position="287"/>
    </location>
</feature>
<dbReference type="SUPFAM" id="SSF46785">
    <property type="entry name" value="Winged helix' DNA-binding domain"/>
    <property type="match status" value="1"/>
</dbReference>
<dbReference type="InterPro" id="IPR025714">
    <property type="entry name" value="Methyltranfer_dom"/>
</dbReference>
<dbReference type="Proteomes" id="UP000007517">
    <property type="component" value="Chromosome"/>
</dbReference>
<evidence type="ECO:0000313" key="4">
    <source>
        <dbReference type="Proteomes" id="UP000007517"/>
    </source>
</evidence>
<dbReference type="Gene3D" id="1.10.10.10">
    <property type="entry name" value="Winged helix-like DNA-binding domain superfamily/Winged helix DNA-binding domain"/>
    <property type="match status" value="1"/>
</dbReference>
<organism evidence="3 4">
    <name type="scientific">Blastococcus saxobsidens (strain DD2)</name>
    <dbReference type="NCBI Taxonomy" id="1146883"/>
    <lineage>
        <taxon>Bacteria</taxon>
        <taxon>Bacillati</taxon>
        <taxon>Actinomycetota</taxon>
        <taxon>Actinomycetes</taxon>
        <taxon>Geodermatophilales</taxon>
        <taxon>Geodermatophilaceae</taxon>
        <taxon>Blastococcus</taxon>
    </lineage>
</organism>
<dbReference type="Gene3D" id="3.40.50.150">
    <property type="entry name" value="Vaccinia Virus protein VP39"/>
    <property type="match status" value="1"/>
</dbReference>
<dbReference type="eggNOG" id="COG2226">
    <property type="taxonomic scope" value="Bacteria"/>
</dbReference>
<dbReference type="HOGENOM" id="CLU_063529_0_0_11"/>
<dbReference type="STRING" id="1146883.BLASA_3321"/>
<dbReference type="InterPro" id="IPR048711">
    <property type="entry name" value="WHD_Rv2258c"/>
</dbReference>
<proteinExistence type="predicted"/>
<protein>
    <submittedName>
        <fullName evidence="3">Putative SAM-dependent methyltransferase</fullName>
    </submittedName>
</protein>
<dbReference type="InterPro" id="IPR029063">
    <property type="entry name" value="SAM-dependent_MTases_sf"/>
</dbReference>
<name>H6RRA9_BLASD</name>
<dbReference type="SUPFAM" id="SSF53335">
    <property type="entry name" value="S-adenosyl-L-methionine-dependent methyltransferases"/>
    <property type="match status" value="1"/>
</dbReference>
<dbReference type="CDD" id="cd02440">
    <property type="entry name" value="AdoMet_MTases"/>
    <property type="match status" value="1"/>
</dbReference>
<reference evidence="3 4" key="1">
    <citation type="journal article" date="2012" name="J. Bacteriol.">
        <title>Genome Sequence of Blastococcus saxobsidens DD2, a Stone-Inhabiting Bacterium.</title>
        <authorList>
            <person name="Chouaia B."/>
            <person name="Crotti E."/>
            <person name="Brusetti L."/>
            <person name="Daffonchio D."/>
            <person name="Essoussi I."/>
            <person name="Nouioui I."/>
            <person name="Sbissi I."/>
            <person name="Ghodhbane-Gtari F."/>
            <person name="Gtari M."/>
            <person name="Vacherie B."/>
            <person name="Barbe V."/>
            <person name="Medigue C."/>
            <person name="Gury J."/>
            <person name="Pujic P."/>
            <person name="Normand P."/>
        </authorList>
    </citation>
    <scope>NUCLEOTIDE SEQUENCE [LARGE SCALE GENOMIC DNA]</scope>
    <source>
        <strain evidence="3 4">DD2</strain>
    </source>
</reference>
<dbReference type="OrthoDB" id="9801363at2"/>
<dbReference type="InterPro" id="IPR036388">
    <property type="entry name" value="WH-like_DNA-bd_sf"/>
</dbReference>
<dbReference type="PANTHER" id="PTHR45128">
    <property type="entry name" value="METHYLTRANSFERASE TYPE 11"/>
    <property type="match status" value="1"/>
</dbReference>
<reference evidence="4" key="2">
    <citation type="submission" date="2012-02" db="EMBL/GenBank/DDBJ databases">
        <title>Complete genome sequence of Blastococcus saxobsidens strain DD2.</title>
        <authorList>
            <person name="Genoscope."/>
        </authorList>
    </citation>
    <scope>NUCLEOTIDE SEQUENCE [LARGE SCALE GENOMIC DNA]</scope>
    <source>
        <strain evidence="4">DD2</strain>
    </source>
</reference>
<sequence length="356" mass="38349">MSIDQQKVEQFLGQVVGDLGATVSSALAHLGDRLGLYRAMAGAGQLTPGQLAERTGTHERYVREWLANQAAGGYVEYEPTHGTYRLPPEHALVLTDEDSPVHMAAGFEQMAAIWAIEEKLESAFRSGDGVAWHEQNPRFFGSTEAIFRPAYRAHLVEEWIPALDGVAGRLQAGGRVADVGCGHGASSILLAQAFPNATVSGFDYHDASIETARRRAAEAGLDRSERIHFDVADAGGYPVPAAGYDLICFFDALHDFGDPERAVVHARDALSEGGTVLLVEIRSGDRTEDNLNPIGRLGYGMSTFVCTPNALSQQGRYALGGQAGPAAIAEIFEKAGYTQFRQIAQAPIHQVFEARP</sequence>
<evidence type="ECO:0000259" key="1">
    <source>
        <dbReference type="Pfam" id="PF13847"/>
    </source>
</evidence>
<keyword evidence="3" id="KW-0489">Methyltransferase</keyword>